<gene>
    <name evidence="8" type="ORF">CRD59_06045</name>
</gene>
<protein>
    <submittedName>
        <fullName evidence="8">DNA repair protein</fullName>
    </submittedName>
</protein>
<keyword evidence="3" id="KW-0227">DNA damage</keyword>
<organism evidence="8 9">
    <name type="scientific">Bifidobacterium xylocopae</name>
    <dbReference type="NCBI Taxonomy" id="2493119"/>
    <lineage>
        <taxon>Bacteria</taxon>
        <taxon>Bacillati</taxon>
        <taxon>Actinomycetota</taxon>
        <taxon>Actinomycetes</taxon>
        <taxon>Bifidobacteriales</taxon>
        <taxon>Bifidobacteriaceae</taxon>
        <taxon>Bifidobacterium</taxon>
    </lineage>
</organism>
<dbReference type="GO" id="GO:0051539">
    <property type="term" value="F:4 iron, 4 sulfur cluster binding"/>
    <property type="evidence" value="ECO:0007669"/>
    <property type="project" value="UniProtKB-KW"/>
</dbReference>
<dbReference type="AlphaFoldDB" id="A0A366KBQ8"/>
<keyword evidence="4" id="KW-0408">Iron</keyword>
<dbReference type="PANTHER" id="PTHR10359:SF19">
    <property type="entry name" value="DNA REPAIR GLYCOSYLASE MJ1434-RELATED"/>
    <property type="match status" value="1"/>
</dbReference>
<dbReference type="GO" id="GO:0003677">
    <property type="term" value="F:DNA binding"/>
    <property type="evidence" value="ECO:0007669"/>
    <property type="project" value="InterPro"/>
</dbReference>
<evidence type="ECO:0000256" key="3">
    <source>
        <dbReference type="ARBA" id="ARBA00022763"/>
    </source>
</evidence>
<evidence type="ECO:0000256" key="1">
    <source>
        <dbReference type="ARBA" id="ARBA00022485"/>
    </source>
</evidence>
<evidence type="ECO:0000313" key="8">
    <source>
        <dbReference type="EMBL" id="RBP99029.1"/>
    </source>
</evidence>
<dbReference type="SMART" id="SM00478">
    <property type="entry name" value="ENDO3c"/>
    <property type="match status" value="1"/>
</dbReference>
<evidence type="ECO:0000259" key="7">
    <source>
        <dbReference type="SMART" id="SM00478"/>
    </source>
</evidence>
<evidence type="ECO:0000313" key="9">
    <source>
        <dbReference type="Proteomes" id="UP000252345"/>
    </source>
</evidence>
<keyword evidence="9" id="KW-1185">Reference proteome</keyword>
<evidence type="ECO:0000256" key="5">
    <source>
        <dbReference type="ARBA" id="ARBA00023014"/>
    </source>
</evidence>
<dbReference type="GO" id="GO:0006284">
    <property type="term" value="P:base-excision repair"/>
    <property type="evidence" value="ECO:0007669"/>
    <property type="project" value="InterPro"/>
</dbReference>
<dbReference type="InterPro" id="IPR011257">
    <property type="entry name" value="DNA_glycosylase"/>
</dbReference>
<reference evidence="8 9" key="1">
    <citation type="submission" date="2017-10" db="EMBL/GenBank/DDBJ databases">
        <title>Bifidobacterium xylocopum sp. nov. and Bifidobacterium aemilianum sp. nov., from the carpenter bee (Xylocopa violacea) digestive tract.</title>
        <authorList>
            <person name="Alberoni D."/>
            <person name="Baffoni L."/>
            <person name="Di Gioia D."/>
            <person name="Gaggia F."/>
            <person name="Biavati B."/>
        </authorList>
    </citation>
    <scope>NUCLEOTIDE SEQUENCE [LARGE SCALE GENOMIC DNA]</scope>
    <source>
        <strain evidence="8 9">XV2</strain>
    </source>
</reference>
<proteinExistence type="predicted"/>
<dbReference type="PANTHER" id="PTHR10359">
    <property type="entry name" value="A/G-SPECIFIC ADENINE GLYCOSYLASE/ENDONUCLEASE III"/>
    <property type="match status" value="1"/>
</dbReference>
<dbReference type="SUPFAM" id="SSF48150">
    <property type="entry name" value="DNA-glycosylase"/>
    <property type="match status" value="1"/>
</dbReference>
<comment type="caution">
    <text evidence="8">The sequence shown here is derived from an EMBL/GenBank/DDBJ whole genome shotgun (WGS) entry which is preliminary data.</text>
</comment>
<name>A0A366KBQ8_9BIFI</name>
<keyword evidence="1" id="KW-0004">4Fe-4S</keyword>
<dbReference type="GO" id="GO:0019104">
    <property type="term" value="F:DNA N-glycosylase activity"/>
    <property type="evidence" value="ECO:0007669"/>
    <property type="project" value="UniProtKB-ARBA"/>
</dbReference>
<feature type="domain" description="HhH-GPD" evidence="7">
    <location>
        <begin position="34"/>
        <end position="194"/>
    </location>
</feature>
<dbReference type="InterPro" id="IPR000445">
    <property type="entry name" value="HhH_motif"/>
</dbReference>
<keyword evidence="2" id="KW-0479">Metal-binding</keyword>
<dbReference type="InterPro" id="IPR003265">
    <property type="entry name" value="HhH-GPD_domain"/>
</dbReference>
<evidence type="ECO:0000256" key="4">
    <source>
        <dbReference type="ARBA" id="ARBA00023004"/>
    </source>
</evidence>
<evidence type="ECO:0000256" key="2">
    <source>
        <dbReference type="ARBA" id="ARBA00022723"/>
    </source>
</evidence>
<dbReference type="Gene3D" id="1.10.340.30">
    <property type="entry name" value="Hypothetical protein, domain 2"/>
    <property type="match status" value="1"/>
</dbReference>
<dbReference type="OrthoDB" id="9802365at2"/>
<keyword evidence="5" id="KW-0411">Iron-sulfur</keyword>
<dbReference type="GO" id="GO:0046872">
    <property type="term" value="F:metal ion binding"/>
    <property type="evidence" value="ECO:0007669"/>
    <property type="project" value="UniProtKB-KW"/>
</dbReference>
<dbReference type="EMBL" id="PDCH01000012">
    <property type="protein sequence ID" value="RBP99029.1"/>
    <property type="molecule type" value="Genomic_DNA"/>
</dbReference>
<accession>A0A366KBQ8</accession>
<keyword evidence="6" id="KW-0234">DNA repair</keyword>
<dbReference type="CDD" id="cd00056">
    <property type="entry name" value="ENDO3c"/>
    <property type="match status" value="1"/>
</dbReference>
<dbReference type="Proteomes" id="UP000252345">
    <property type="component" value="Unassembled WGS sequence"/>
</dbReference>
<dbReference type="Pfam" id="PF00730">
    <property type="entry name" value="HhH-GPD"/>
    <property type="match status" value="1"/>
</dbReference>
<sequence>MGARDLYEALVRAIGRVNWWPAESDFEMMVGAILVQHTAWGNVDTSLAVLRQAGLLEPVAMAEVGYDRLRALISPSGFMKAKARTCIGLAQWMLGRGLRRPDVGPSADRRLRESLLAVPGVGPETADVIRLYAFDQPCFIWDAYARRLLPAVGWPEWGSYETARIQGAAFMDPAGFGLDELKEYHGLIVEAGKCARQTGDWSFLAEGPSGFDGGTPGRPS</sequence>
<dbReference type="Pfam" id="PF00633">
    <property type="entry name" value="HHH"/>
    <property type="match status" value="1"/>
</dbReference>
<evidence type="ECO:0000256" key="6">
    <source>
        <dbReference type="ARBA" id="ARBA00023204"/>
    </source>
</evidence>
<dbReference type="PIRSF" id="PIRSF001435">
    <property type="entry name" value="Nth"/>
    <property type="match status" value="1"/>
</dbReference>